<evidence type="ECO:0000313" key="3">
    <source>
        <dbReference type="Proteomes" id="UP000186997"/>
    </source>
</evidence>
<dbReference type="Pfam" id="PF09923">
    <property type="entry name" value="DUF2155"/>
    <property type="match status" value="1"/>
</dbReference>
<gene>
    <name evidence="2" type="ORF">SAMN05421665_1494</name>
</gene>
<feature type="chain" id="PRO_5012706726" description="DUF2155 domain-containing protein" evidence="1">
    <location>
        <begin position="22"/>
        <end position="161"/>
    </location>
</feature>
<dbReference type="EMBL" id="FTPR01000001">
    <property type="protein sequence ID" value="SIT82591.1"/>
    <property type="molecule type" value="Genomic_DNA"/>
</dbReference>
<dbReference type="InterPro" id="IPR019225">
    <property type="entry name" value="DUF2155"/>
</dbReference>
<dbReference type="RefSeq" id="WP_084190751.1">
    <property type="nucleotide sequence ID" value="NZ_FTPR01000001.1"/>
</dbReference>
<accession>A0A1R3X058</accession>
<keyword evidence="1" id="KW-0732">Signal</keyword>
<dbReference type="Proteomes" id="UP000186997">
    <property type="component" value="Unassembled WGS sequence"/>
</dbReference>
<keyword evidence="3" id="KW-1185">Reference proteome</keyword>
<evidence type="ECO:0000256" key="1">
    <source>
        <dbReference type="SAM" id="SignalP"/>
    </source>
</evidence>
<proteinExistence type="predicted"/>
<dbReference type="OrthoDB" id="9810376at2"/>
<evidence type="ECO:0000313" key="2">
    <source>
        <dbReference type="EMBL" id="SIT82591.1"/>
    </source>
</evidence>
<dbReference type="AlphaFoldDB" id="A0A1R3X058"/>
<dbReference type="STRING" id="287098.SAMN05421665_1494"/>
<evidence type="ECO:0008006" key="4">
    <source>
        <dbReference type="Google" id="ProtNLM"/>
    </source>
</evidence>
<protein>
    <recommendedName>
        <fullName evidence="4">DUF2155 domain-containing protein</fullName>
    </recommendedName>
</protein>
<sequence length="161" mass="17450">MRSFFASSLLGLSLIAAPLGAQDIVTTPIEQIPLDELIGQLTTVPNEEEEELLTTVREAITLQVASATSGELRVLDKLTGYVTDLTLGTGETASLGFLTVTMNDCRYPVENPSGDAFAELLVRDTRETTPLFSGWMLASSPALNAMDHPRYDVWALRCITS</sequence>
<name>A0A1R3X058_9RHOB</name>
<organism evidence="2 3">
    <name type="scientific">Yoonia rosea</name>
    <dbReference type="NCBI Taxonomy" id="287098"/>
    <lineage>
        <taxon>Bacteria</taxon>
        <taxon>Pseudomonadati</taxon>
        <taxon>Pseudomonadota</taxon>
        <taxon>Alphaproteobacteria</taxon>
        <taxon>Rhodobacterales</taxon>
        <taxon>Paracoccaceae</taxon>
        <taxon>Yoonia</taxon>
    </lineage>
</organism>
<reference evidence="3" key="1">
    <citation type="submission" date="2017-01" db="EMBL/GenBank/DDBJ databases">
        <authorList>
            <person name="Varghese N."/>
            <person name="Submissions S."/>
        </authorList>
    </citation>
    <scope>NUCLEOTIDE SEQUENCE [LARGE SCALE GENOMIC DNA]</scope>
    <source>
        <strain evidence="3">DSM 29591</strain>
    </source>
</reference>
<feature type="signal peptide" evidence="1">
    <location>
        <begin position="1"/>
        <end position="21"/>
    </location>
</feature>